<name>A0A3Q3RN24_9TELE</name>
<organism evidence="2 3">
    <name type="scientific">Mastacembelus armatus</name>
    <name type="common">zig-zag eel</name>
    <dbReference type="NCBI Taxonomy" id="205130"/>
    <lineage>
        <taxon>Eukaryota</taxon>
        <taxon>Metazoa</taxon>
        <taxon>Chordata</taxon>
        <taxon>Craniata</taxon>
        <taxon>Vertebrata</taxon>
        <taxon>Euteleostomi</taxon>
        <taxon>Actinopterygii</taxon>
        <taxon>Neopterygii</taxon>
        <taxon>Teleostei</taxon>
        <taxon>Neoteleostei</taxon>
        <taxon>Acanthomorphata</taxon>
        <taxon>Anabantaria</taxon>
        <taxon>Synbranchiformes</taxon>
        <taxon>Mastacembelidae</taxon>
        <taxon>Mastacembelus</taxon>
    </lineage>
</organism>
<evidence type="ECO:0000313" key="2">
    <source>
        <dbReference type="Ensembl" id="ENSMAMP00000005260.2"/>
    </source>
</evidence>
<dbReference type="FunCoup" id="A0A3Q3RN24">
    <property type="interactions" value="1"/>
</dbReference>
<dbReference type="STRING" id="205130.ENSMAMP00000005260"/>
<reference evidence="2" key="2">
    <citation type="submission" date="2025-09" db="UniProtKB">
        <authorList>
            <consortium name="Ensembl"/>
        </authorList>
    </citation>
    <scope>IDENTIFICATION</scope>
</reference>
<dbReference type="GO" id="GO:0006955">
    <property type="term" value="P:immune response"/>
    <property type="evidence" value="ECO:0007669"/>
    <property type="project" value="TreeGrafter"/>
</dbReference>
<dbReference type="Proteomes" id="UP000261640">
    <property type="component" value="Unplaced"/>
</dbReference>
<dbReference type="CDD" id="cd00882">
    <property type="entry name" value="Ras_like_GTPase"/>
    <property type="match status" value="1"/>
</dbReference>
<dbReference type="PANTHER" id="PTHR14241">
    <property type="entry name" value="INTERFERON-INDUCED PROTEIN 44"/>
    <property type="match status" value="1"/>
</dbReference>
<dbReference type="AlphaFoldDB" id="A0A3Q3RN24"/>
<sequence length="304" mass="35174">MFYFPGMGGKKSKPAPPPPLLNNPWRKINWGRDKHEALEYVNTYRPHNEDLQLRILLHGPVGAGKSSFINSVTSVLRQRMCNRATVGNVYEDCLTKQYKTYKIEKENGFYPFVFNDMMGMKYSSRRTRKIHVKDVKQALKGHVRDGVTFNPERKLLKEDRYYNRAPGLNDRVHILVFIIDANTESLMKQEIVETIQDIRDEAIDLGIPQVSIFTKIDTVCPEIKQDVKNVYSSRRLQEKMEHFSAEVGIPLNGIFAVKNYHAETNLSDDTDTLILSVLRHIINYAGDFLSTREDQRPHRQQSSM</sequence>
<reference evidence="2" key="1">
    <citation type="submission" date="2025-08" db="UniProtKB">
        <authorList>
            <consortium name="Ensembl"/>
        </authorList>
    </citation>
    <scope>IDENTIFICATION</scope>
</reference>
<proteinExistence type="predicted"/>
<dbReference type="InParanoid" id="A0A3Q3RN24"/>
<evidence type="ECO:0000259" key="1">
    <source>
        <dbReference type="Pfam" id="PF01926"/>
    </source>
</evidence>
<dbReference type="Pfam" id="PF01926">
    <property type="entry name" value="MMR_HSR1"/>
    <property type="match status" value="1"/>
</dbReference>
<protein>
    <submittedName>
        <fullName evidence="2">Interferon-induced protein 44-like</fullName>
    </submittedName>
</protein>
<dbReference type="InterPro" id="IPR006073">
    <property type="entry name" value="GTP-bd"/>
</dbReference>
<evidence type="ECO:0000313" key="3">
    <source>
        <dbReference type="Proteomes" id="UP000261640"/>
    </source>
</evidence>
<dbReference type="Gene3D" id="3.40.50.300">
    <property type="entry name" value="P-loop containing nucleotide triphosphate hydrolases"/>
    <property type="match status" value="1"/>
</dbReference>
<dbReference type="SUPFAM" id="SSF52540">
    <property type="entry name" value="P-loop containing nucleoside triphosphate hydrolases"/>
    <property type="match status" value="1"/>
</dbReference>
<dbReference type="GO" id="GO:0005525">
    <property type="term" value="F:GTP binding"/>
    <property type="evidence" value="ECO:0007669"/>
    <property type="project" value="InterPro"/>
</dbReference>
<dbReference type="InterPro" id="IPR027417">
    <property type="entry name" value="P-loop_NTPase"/>
</dbReference>
<feature type="domain" description="G" evidence="1">
    <location>
        <begin position="54"/>
        <end position="180"/>
    </location>
</feature>
<dbReference type="Ensembl" id="ENSMAMT00000005396.2">
    <property type="protein sequence ID" value="ENSMAMP00000005260.2"/>
    <property type="gene ID" value="ENSMAMG00000003546.2"/>
</dbReference>
<accession>A0A3Q3RN24</accession>
<keyword evidence="3" id="KW-1185">Reference proteome</keyword>
<dbReference type="PANTHER" id="PTHR14241:SF1">
    <property type="entry name" value="INTERFERON-INDUCED PROTEIN 44-RELATED"/>
    <property type="match status" value="1"/>
</dbReference>
<dbReference type="GeneTree" id="ENSGT00940000160560"/>